<dbReference type="Gene3D" id="3.40.630.190">
    <property type="entry name" value="LCP protein"/>
    <property type="match status" value="1"/>
</dbReference>
<feature type="region of interest" description="Disordered" evidence="2">
    <location>
        <begin position="1"/>
        <end position="154"/>
    </location>
</feature>
<evidence type="ECO:0000256" key="1">
    <source>
        <dbReference type="ARBA" id="ARBA00006068"/>
    </source>
</evidence>
<sequence>MNRFHGTTPPPSFPPKRRLPRPSAQGAQPVGRGRAVPPQAREQHPDVSGDPRGAGIAPAAGAIPAAGATRNAGAPRRPAPVQPPSFAPQRQVAPARPAESFEQAPSYPPAASQAPARAYAPHAPNGGFAQHSGFAQPADFGQPAPDMPGMGAPARRARRRHPWRWVAGVVVVLLILAVTWPTYLFFYGNSKLTRADALSGAAGTAGTTYLIVGSDVREADGIDDPTEGERADTIMLLHVPESGAPALVSLPRDSYVNVPGEGEQKLNSSFALGGPRLLVETVEELSGMTVDHYIQISMAGVQQIVDAAGGVRLCYDADVDDADSGMVWEAGCHDTNGAQALAFARMRKSDPLGDLGRTNRQRQVVSSLIGKLKTPATLVNFPLQRRMVGTAGSILTVDEGTSLYNVGRAGLALGTVLGEGGLAGVPPIADLDYRANGQSNVLLDPQRTPEFFRKMREGTLTPADMLPSF</sequence>
<protein>
    <submittedName>
        <fullName evidence="5">LCP family protein</fullName>
    </submittedName>
</protein>
<dbReference type="PANTHER" id="PTHR33392">
    <property type="entry name" value="POLYISOPRENYL-TEICHOIC ACID--PEPTIDOGLYCAN TEICHOIC ACID TRANSFERASE TAGU"/>
    <property type="match status" value="1"/>
</dbReference>
<evidence type="ECO:0000313" key="8">
    <source>
        <dbReference type="Proteomes" id="UP001288320"/>
    </source>
</evidence>
<evidence type="ECO:0000259" key="4">
    <source>
        <dbReference type="Pfam" id="PF03816"/>
    </source>
</evidence>
<feature type="compositionally biased region" description="Low complexity" evidence="2">
    <location>
        <begin position="87"/>
        <end position="124"/>
    </location>
</feature>
<dbReference type="Proteomes" id="UP001288320">
    <property type="component" value="Unassembled WGS sequence"/>
</dbReference>
<comment type="caution">
    <text evidence="5">The sequence shown here is derived from an EMBL/GenBank/DDBJ whole genome shotgun (WGS) entry which is preliminary data.</text>
</comment>
<accession>A0AAW9HC87</accession>
<gene>
    <name evidence="5" type="ORF">R6G74_04795</name>
    <name evidence="6" type="ORF">R6P33_03000</name>
</gene>
<dbReference type="InterPro" id="IPR004474">
    <property type="entry name" value="LytR_CpsA_psr"/>
</dbReference>
<name>A0AAW9HC87_9ACTO</name>
<dbReference type="EMBL" id="JAWNFY010000006">
    <property type="protein sequence ID" value="MDY5145994.1"/>
    <property type="molecule type" value="Genomic_DNA"/>
</dbReference>
<feature type="domain" description="Cell envelope-related transcriptional attenuator" evidence="4">
    <location>
        <begin position="230"/>
        <end position="373"/>
    </location>
</feature>
<dbReference type="InterPro" id="IPR050922">
    <property type="entry name" value="LytR/CpsA/Psr_CW_biosynth"/>
</dbReference>
<evidence type="ECO:0000313" key="6">
    <source>
        <dbReference type="EMBL" id="MDY5145994.1"/>
    </source>
</evidence>
<keyword evidence="3" id="KW-1133">Transmembrane helix</keyword>
<comment type="similarity">
    <text evidence="1">Belongs to the LytR/CpsA/Psr (LCP) family.</text>
</comment>
<dbReference type="RefSeq" id="WP_234984473.1">
    <property type="nucleotide sequence ID" value="NZ_CAUPFC010000016.1"/>
</dbReference>
<feature type="compositionally biased region" description="Pro residues" evidence="2">
    <location>
        <begin position="77"/>
        <end position="86"/>
    </location>
</feature>
<evidence type="ECO:0000313" key="5">
    <source>
        <dbReference type="EMBL" id="MDY5140628.1"/>
    </source>
</evidence>
<feature type="compositionally biased region" description="Low complexity" evidence="2">
    <location>
        <begin position="143"/>
        <end position="154"/>
    </location>
</feature>
<dbReference type="EMBL" id="JAWNFV010000008">
    <property type="protein sequence ID" value="MDY5140628.1"/>
    <property type="molecule type" value="Genomic_DNA"/>
</dbReference>
<keyword evidence="3" id="KW-0812">Transmembrane</keyword>
<reference evidence="5 7" key="1">
    <citation type="submission" date="2023-10" db="EMBL/GenBank/DDBJ databases">
        <title>Whole Genome based description of the genera Actinobaculum and Actinotignum reveals a complex phylogenetic relationship within the species included in the genus Actinotignum.</title>
        <authorList>
            <person name="Jensen C.S."/>
            <person name="Dargis R."/>
            <person name="Kemp M."/>
            <person name="Christensen J.J."/>
        </authorList>
    </citation>
    <scope>NUCLEOTIDE SEQUENCE</scope>
    <source>
        <strain evidence="6 7">SLA_B089</strain>
        <strain evidence="5">SLA_B245</strain>
    </source>
</reference>
<dbReference type="GeneID" id="92814630"/>
<dbReference type="Proteomes" id="UP001284901">
    <property type="component" value="Unassembled WGS sequence"/>
</dbReference>
<feature type="transmembrane region" description="Helical" evidence="3">
    <location>
        <begin position="165"/>
        <end position="186"/>
    </location>
</feature>
<feature type="compositionally biased region" description="Low complexity" evidence="2">
    <location>
        <begin position="50"/>
        <end position="76"/>
    </location>
</feature>
<dbReference type="Pfam" id="PF03816">
    <property type="entry name" value="LytR_cpsA_psr"/>
    <property type="match status" value="1"/>
</dbReference>
<dbReference type="NCBIfam" id="TIGR00350">
    <property type="entry name" value="lytR_cpsA_psr"/>
    <property type="match status" value="1"/>
</dbReference>
<keyword evidence="7" id="KW-1185">Reference proteome</keyword>
<dbReference type="AlphaFoldDB" id="A0AAW9HC87"/>
<evidence type="ECO:0000256" key="2">
    <source>
        <dbReference type="SAM" id="MobiDB-lite"/>
    </source>
</evidence>
<evidence type="ECO:0000256" key="3">
    <source>
        <dbReference type="SAM" id="Phobius"/>
    </source>
</evidence>
<proteinExistence type="inferred from homology"/>
<evidence type="ECO:0000313" key="7">
    <source>
        <dbReference type="Proteomes" id="UP001284901"/>
    </source>
</evidence>
<organism evidence="5 8">
    <name type="scientific">Actinotignum timonense</name>
    <dbReference type="NCBI Taxonomy" id="1870995"/>
    <lineage>
        <taxon>Bacteria</taxon>
        <taxon>Bacillati</taxon>
        <taxon>Actinomycetota</taxon>
        <taxon>Actinomycetes</taxon>
        <taxon>Actinomycetales</taxon>
        <taxon>Actinomycetaceae</taxon>
        <taxon>Actinotignum</taxon>
    </lineage>
</organism>
<dbReference type="PANTHER" id="PTHR33392:SF6">
    <property type="entry name" value="POLYISOPRENYL-TEICHOIC ACID--PEPTIDOGLYCAN TEICHOIC ACID TRANSFERASE TAGU"/>
    <property type="match status" value="1"/>
</dbReference>
<keyword evidence="3" id="KW-0472">Membrane</keyword>